<dbReference type="EMBL" id="CADCWG010000127">
    <property type="protein sequence ID" value="CAA9552585.1"/>
    <property type="molecule type" value="Genomic_DNA"/>
</dbReference>
<accession>A0A6J4UJV2</accession>
<organism evidence="2">
    <name type="scientific">uncultured Thermomicrobiales bacterium</name>
    <dbReference type="NCBI Taxonomy" id="1645740"/>
    <lineage>
        <taxon>Bacteria</taxon>
        <taxon>Pseudomonadati</taxon>
        <taxon>Thermomicrobiota</taxon>
        <taxon>Thermomicrobia</taxon>
        <taxon>Thermomicrobiales</taxon>
        <taxon>environmental samples</taxon>
    </lineage>
</organism>
<evidence type="ECO:0000313" key="2">
    <source>
        <dbReference type="EMBL" id="CAA9552585.1"/>
    </source>
</evidence>
<feature type="region of interest" description="Disordered" evidence="1">
    <location>
        <begin position="1"/>
        <end position="44"/>
    </location>
</feature>
<evidence type="ECO:0000256" key="1">
    <source>
        <dbReference type="SAM" id="MobiDB-lite"/>
    </source>
</evidence>
<protein>
    <submittedName>
        <fullName evidence="2">Uncharacterized protein</fullName>
    </submittedName>
</protein>
<sequence length="44" mass="4720">ARGTPRAGSDDEATGAGRGRWPGRRGGSSGPIDARWRTPVRRQM</sequence>
<gene>
    <name evidence="2" type="ORF">AVDCRST_MAG49-1915</name>
</gene>
<proteinExistence type="predicted"/>
<name>A0A6J4UJV2_9BACT</name>
<feature type="non-terminal residue" evidence="2">
    <location>
        <position position="44"/>
    </location>
</feature>
<feature type="non-terminal residue" evidence="2">
    <location>
        <position position="1"/>
    </location>
</feature>
<reference evidence="2" key="1">
    <citation type="submission" date="2020-02" db="EMBL/GenBank/DDBJ databases">
        <authorList>
            <person name="Meier V. D."/>
        </authorList>
    </citation>
    <scope>NUCLEOTIDE SEQUENCE</scope>
    <source>
        <strain evidence="2">AVDCRST_MAG49</strain>
    </source>
</reference>
<feature type="compositionally biased region" description="Gly residues" evidence="1">
    <location>
        <begin position="16"/>
        <end position="29"/>
    </location>
</feature>
<dbReference type="AlphaFoldDB" id="A0A6J4UJV2"/>